<evidence type="ECO:0000256" key="1">
    <source>
        <dbReference type="ARBA" id="ARBA00007806"/>
    </source>
</evidence>
<comment type="caution">
    <text evidence="9">The sequence shown here is derived from an EMBL/GenBank/DDBJ whole genome shotgun (WGS) entry which is preliminary data.</text>
</comment>
<evidence type="ECO:0000256" key="5">
    <source>
        <dbReference type="SAM" id="SignalP"/>
    </source>
</evidence>
<dbReference type="Pfam" id="PF01055">
    <property type="entry name" value="Glyco_hydro_31_2nd"/>
    <property type="match status" value="1"/>
</dbReference>
<dbReference type="Pfam" id="PF21365">
    <property type="entry name" value="Glyco_hydro_31_3rd"/>
    <property type="match status" value="1"/>
</dbReference>
<dbReference type="GO" id="GO:0005975">
    <property type="term" value="P:carbohydrate metabolic process"/>
    <property type="evidence" value="ECO:0007669"/>
    <property type="project" value="InterPro"/>
</dbReference>
<evidence type="ECO:0000256" key="2">
    <source>
        <dbReference type="ARBA" id="ARBA00023180"/>
    </source>
</evidence>
<feature type="domain" description="Glycoside hydrolase family 31 TIM barrel" evidence="6">
    <location>
        <begin position="281"/>
        <end position="671"/>
    </location>
</feature>
<dbReference type="Gene3D" id="2.60.40.1760">
    <property type="entry name" value="glycosyl hydrolase (family 31)"/>
    <property type="match status" value="1"/>
</dbReference>
<evidence type="ECO:0000259" key="7">
    <source>
        <dbReference type="Pfam" id="PF13802"/>
    </source>
</evidence>
<evidence type="ECO:0000259" key="6">
    <source>
        <dbReference type="Pfam" id="PF01055"/>
    </source>
</evidence>
<sequence>MKRNVVSLLLGTTASTLCLFSLPTLGAVEDVNFDVSTAAPGYSIEGIPHKTKTGLEFPLKLKKSQDNEGVNLYGKTIKDLLVNIDFETSDRIRVKIADKDQKQVPVPDSPLGLERPKLRKSAKKPNYEFKYTDDPFGFQVIRKNDKAIIFDTTNYPLVFEDQYLEITTAVPDNANIYGFGETTLPNFRRDNIKNVTTIFARDAGCPFYENVYGHHPFYMEIRDGKAHGALLLNAHGMDVLTVEGRITWKIIGGILEFYIFVPDDNKPNSVVHSYTDLVGKPMMISHWMLGWHQCRWGYRDIDHVESVIQGYKDHNIPLEVGWVDIDYMDTFQDFTFDPKSFPEDRMVKLGQELHANRQRFVVMVNAGKHYKTGYEAYERGHELDVFMKNPDGEEYVGQVWPGYTVYPDWFHPNASKYWNYHVGAWMERLSLDGVWIDMDEPAAFCLGSCGTGKKDVSPPSLEPWTLPQEVQDEMFAEEEAAIKKLETDYVQDSRQLLYPNYAINNGHGNLSTKTGSMIAYHYGDIPHYDLHSLYGHSECKLTRDALIEHNKTERPFILTRSSFSGSGRYAGHWTGDNASKWEYLKSSITEIFNVQMFGISYSGSDVCGFNDNTTEILCTRWQELGAFYPFARNHNAKQPISQEPFRWETTAEATRIALGIRYTLLPYYYTLFEESNRLGTGVWRPLIFEYPEIDDFLDNDDQVLVGTDVLLSPVVYENETSVDAEFPPGVWYSWYDLKPVDSSTDSVRTITLDAPLTHIPVHVRGGAILPLKSPTLLVDETYESPYSLLIALDERGEAQGRLYIDDGHSLEQSEISDITFTFKKGVLEVDGCFGYTKAEKLDTIKIVGVNHHLGDVTKASIAHFKETVDLTKNEDNVIVLENAGIDLTSSFVVHFE</sequence>
<evidence type="ECO:0000313" key="10">
    <source>
        <dbReference type="Proteomes" id="UP001209540"/>
    </source>
</evidence>
<comment type="similarity">
    <text evidence="1 4">Belongs to the glycosyl hydrolase 31 family.</text>
</comment>
<dbReference type="SUPFAM" id="SSF51445">
    <property type="entry name" value="(Trans)glycosidases"/>
    <property type="match status" value="1"/>
</dbReference>
<dbReference type="CDD" id="cd14752">
    <property type="entry name" value="GH31_N"/>
    <property type="match status" value="1"/>
</dbReference>
<dbReference type="PANTHER" id="PTHR22762">
    <property type="entry name" value="ALPHA-GLUCOSIDASE"/>
    <property type="match status" value="1"/>
</dbReference>
<feature type="signal peptide" evidence="5">
    <location>
        <begin position="1"/>
        <end position="26"/>
    </location>
</feature>
<dbReference type="InterPro" id="IPR000322">
    <property type="entry name" value="Glyco_hydro_31_TIM"/>
</dbReference>
<dbReference type="InterPro" id="IPR013780">
    <property type="entry name" value="Glyco_hydro_b"/>
</dbReference>
<evidence type="ECO:0000256" key="3">
    <source>
        <dbReference type="ARBA" id="ARBA00041343"/>
    </source>
</evidence>
<dbReference type="GO" id="GO:0030246">
    <property type="term" value="F:carbohydrate binding"/>
    <property type="evidence" value="ECO:0007669"/>
    <property type="project" value="InterPro"/>
</dbReference>
<dbReference type="InterPro" id="IPR048395">
    <property type="entry name" value="Glyco_hydro_31_C"/>
</dbReference>
<proteinExistence type="inferred from homology"/>
<dbReference type="InterPro" id="IPR011013">
    <property type="entry name" value="Gal_mutarotase_sf_dom"/>
</dbReference>
<dbReference type="InterPro" id="IPR025887">
    <property type="entry name" value="Glyco_hydro_31_N_dom"/>
</dbReference>
<reference evidence="9" key="2">
    <citation type="submission" date="2023-02" db="EMBL/GenBank/DDBJ databases">
        <authorList>
            <consortium name="DOE Joint Genome Institute"/>
            <person name="Mondo S.J."/>
            <person name="Chang Y."/>
            <person name="Wang Y."/>
            <person name="Ahrendt S."/>
            <person name="Andreopoulos W."/>
            <person name="Barry K."/>
            <person name="Beard J."/>
            <person name="Benny G.L."/>
            <person name="Blankenship S."/>
            <person name="Bonito G."/>
            <person name="Cuomo C."/>
            <person name="Desiro A."/>
            <person name="Gervers K.A."/>
            <person name="Hundley H."/>
            <person name="Kuo A."/>
            <person name="LaButti K."/>
            <person name="Lang B.F."/>
            <person name="Lipzen A."/>
            <person name="O'Donnell K."/>
            <person name="Pangilinan J."/>
            <person name="Reynolds N."/>
            <person name="Sandor L."/>
            <person name="Smith M.W."/>
            <person name="Tsang A."/>
            <person name="Grigoriev I.V."/>
            <person name="Stajich J.E."/>
            <person name="Spatafora J.W."/>
        </authorList>
    </citation>
    <scope>NUCLEOTIDE SEQUENCE</scope>
    <source>
        <strain evidence="9">RSA 2281</strain>
    </source>
</reference>
<feature type="domain" description="Glycoside hydrolase family 31 N-terminal" evidence="7">
    <location>
        <begin position="105"/>
        <end position="237"/>
    </location>
</feature>
<dbReference type="InterPro" id="IPR017853">
    <property type="entry name" value="GH"/>
</dbReference>
<dbReference type="Gene3D" id="2.60.40.1180">
    <property type="entry name" value="Golgi alpha-mannosidase II"/>
    <property type="match status" value="2"/>
</dbReference>
<dbReference type="Gene3D" id="3.20.20.80">
    <property type="entry name" value="Glycosidases"/>
    <property type="match status" value="1"/>
</dbReference>
<protein>
    <recommendedName>
        <fullName evidence="3">Maltase</fullName>
    </recommendedName>
</protein>
<evidence type="ECO:0000313" key="9">
    <source>
        <dbReference type="EMBL" id="KAI9248545.1"/>
    </source>
</evidence>
<reference evidence="9" key="1">
    <citation type="journal article" date="2022" name="IScience">
        <title>Evolution of zygomycete secretomes and the origins of terrestrial fungal ecologies.</title>
        <authorList>
            <person name="Chang Y."/>
            <person name="Wang Y."/>
            <person name="Mondo S."/>
            <person name="Ahrendt S."/>
            <person name="Andreopoulos W."/>
            <person name="Barry K."/>
            <person name="Beard J."/>
            <person name="Benny G.L."/>
            <person name="Blankenship S."/>
            <person name="Bonito G."/>
            <person name="Cuomo C."/>
            <person name="Desiro A."/>
            <person name="Gervers K.A."/>
            <person name="Hundley H."/>
            <person name="Kuo A."/>
            <person name="LaButti K."/>
            <person name="Lang B.F."/>
            <person name="Lipzen A."/>
            <person name="O'Donnell K."/>
            <person name="Pangilinan J."/>
            <person name="Reynolds N."/>
            <person name="Sandor L."/>
            <person name="Smith M.E."/>
            <person name="Tsang A."/>
            <person name="Grigoriev I.V."/>
            <person name="Stajich J.E."/>
            <person name="Spatafora J.W."/>
        </authorList>
    </citation>
    <scope>NUCLEOTIDE SEQUENCE</scope>
    <source>
        <strain evidence="9">RSA 2281</strain>
    </source>
</reference>
<gene>
    <name evidence="9" type="ORF">BDA99DRAFT_524974</name>
</gene>
<feature type="chain" id="PRO_5041963834" description="Maltase" evidence="5">
    <location>
        <begin position="27"/>
        <end position="896"/>
    </location>
</feature>
<accession>A0AAD5K2U6</accession>
<dbReference type="GO" id="GO:0004553">
    <property type="term" value="F:hydrolase activity, hydrolyzing O-glycosyl compounds"/>
    <property type="evidence" value="ECO:0007669"/>
    <property type="project" value="InterPro"/>
</dbReference>
<evidence type="ECO:0000259" key="8">
    <source>
        <dbReference type="Pfam" id="PF21365"/>
    </source>
</evidence>
<keyword evidence="10" id="KW-1185">Reference proteome</keyword>
<evidence type="ECO:0000256" key="4">
    <source>
        <dbReference type="RuleBase" id="RU361185"/>
    </source>
</evidence>
<keyword evidence="4" id="KW-0378">Hydrolase</keyword>
<dbReference type="SUPFAM" id="SSF51011">
    <property type="entry name" value="Glycosyl hydrolase domain"/>
    <property type="match status" value="1"/>
</dbReference>
<keyword evidence="4" id="KW-0326">Glycosidase</keyword>
<dbReference type="CDD" id="cd06602">
    <property type="entry name" value="GH31_MGAM_SI_GAA"/>
    <property type="match status" value="1"/>
</dbReference>
<dbReference type="Proteomes" id="UP001209540">
    <property type="component" value="Unassembled WGS sequence"/>
</dbReference>
<dbReference type="SUPFAM" id="SSF74650">
    <property type="entry name" value="Galactose mutarotase-like"/>
    <property type="match status" value="1"/>
</dbReference>
<organism evidence="9 10">
    <name type="scientific">Phascolomyces articulosus</name>
    <dbReference type="NCBI Taxonomy" id="60185"/>
    <lineage>
        <taxon>Eukaryota</taxon>
        <taxon>Fungi</taxon>
        <taxon>Fungi incertae sedis</taxon>
        <taxon>Mucoromycota</taxon>
        <taxon>Mucoromycotina</taxon>
        <taxon>Mucoromycetes</taxon>
        <taxon>Mucorales</taxon>
        <taxon>Lichtheimiaceae</taxon>
        <taxon>Phascolomyces</taxon>
    </lineage>
</organism>
<dbReference type="AlphaFoldDB" id="A0AAD5K2U6"/>
<feature type="domain" description="Glycosyl hydrolase family 31 C-terminal" evidence="8">
    <location>
        <begin position="679"/>
        <end position="769"/>
    </location>
</feature>
<dbReference type="PANTHER" id="PTHR22762:SF133">
    <property type="entry name" value="P-TYPE DOMAIN-CONTAINING PROTEIN"/>
    <property type="match status" value="1"/>
</dbReference>
<dbReference type="Pfam" id="PF13802">
    <property type="entry name" value="Gal_mutarotas_2"/>
    <property type="match status" value="1"/>
</dbReference>
<name>A0AAD5K2U6_9FUNG</name>
<keyword evidence="5" id="KW-0732">Signal</keyword>
<keyword evidence="2" id="KW-0325">Glycoprotein</keyword>
<dbReference type="EMBL" id="JAIXMP010000038">
    <property type="protein sequence ID" value="KAI9248545.1"/>
    <property type="molecule type" value="Genomic_DNA"/>
</dbReference>